<keyword evidence="1" id="KW-0479">Metal-binding</keyword>
<dbReference type="AlphaFoldDB" id="A0A6J2XHP5"/>
<keyword evidence="2 4" id="KW-0863">Zinc-finger</keyword>
<dbReference type="InParanoid" id="A0A6J2XHP5"/>
<evidence type="ECO:0000259" key="6">
    <source>
        <dbReference type="PROSITE" id="PS51081"/>
    </source>
</evidence>
<protein>
    <submittedName>
        <fullName evidence="8">Uncharacterized protein LOC115878576 isoform X2</fullName>
    </submittedName>
</protein>
<dbReference type="InterPro" id="IPR013083">
    <property type="entry name" value="Znf_RING/FYVE/PHD"/>
</dbReference>
<evidence type="ECO:0000256" key="3">
    <source>
        <dbReference type="ARBA" id="ARBA00022833"/>
    </source>
</evidence>
<feature type="region of interest" description="Disordered" evidence="5">
    <location>
        <begin position="223"/>
        <end position="251"/>
    </location>
</feature>
<name>A0A6J2XHP5_SITOR</name>
<dbReference type="GeneID" id="115878576"/>
<keyword evidence="3" id="KW-0862">Zinc</keyword>
<dbReference type="PANTHER" id="PTHR45877:SF2">
    <property type="entry name" value="E3 UBIQUITIN-PROTEIN LIGASE SINA-RELATED"/>
    <property type="match status" value="1"/>
</dbReference>
<organism evidence="7 8">
    <name type="scientific">Sitophilus oryzae</name>
    <name type="common">Rice weevil</name>
    <name type="synonym">Curculio oryzae</name>
    <dbReference type="NCBI Taxonomy" id="7048"/>
    <lineage>
        <taxon>Eukaryota</taxon>
        <taxon>Metazoa</taxon>
        <taxon>Ecdysozoa</taxon>
        <taxon>Arthropoda</taxon>
        <taxon>Hexapoda</taxon>
        <taxon>Insecta</taxon>
        <taxon>Pterygota</taxon>
        <taxon>Neoptera</taxon>
        <taxon>Endopterygota</taxon>
        <taxon>Coleoptera</taxon>
        <taxon>Polyphaga</taxon>
        <taxon>Cucujiformia</taxon>
        <taxon>Curculionidae</taxon>
        <taxon>Dryophthorinae</taxon>
        <taxon>Sitophilus</taxon>
    </lineage>
</organism>
<dbReference type="Proteomes" id="UP000504635">
    <property type="component" value="Unplaced"/>
</dbReference>
<dbReference type="GO" id="GO:0008270">
    <property type="term" value="F:zinc ion binding"/>
    <property type="evidence" value="ECO:0007669"/>
    <property type="project" value="UniProtKB-KW"/>
</dbReference>
<evidence type="ECO:0000256" key="1">
    <source>
        <dbReference type="ARBA" id="ARBA00022723"/>
    </source>
</evidence>
<evidence type="ECO:0000256" key="5">
    <source>
        <dbReference type="SAM" id="MobiDB-lite"/>
    </source>
</evidence>
<dbReference type="GO" id="GO:0061630">
    <property type="term" value="F:ubiquitin protein ligase activity"/>
    <property type="evidence" value="ECO:0007669"/>
    <property type="project" value="TreeGrafter"/>
</dbReference>
<dbReference type="PROSITE" id="PS51081">
    <property type="entry name" value="ZF_SIAH"/>
    <property type="match status" value="1"/>
</dbReference>
<reference evidence="8" key="1">
    <citation type="submission" date="2025-08" db="UniProtKB">
        <authorList>
            <consortium name="RefSeq"/>
        </authorList>
    </citation>
    <scope>IDENTIFICATION</scope>
    <source>
        <tissue evidence="8">Gonads</tissue>
    </source>
</reference>
<accession>A0A6J2XHP5</accession>
<sequence>MLTKVYLCPSDKKYACSWEGSSNDIIEHFIAEHEDLLSLNNIISINLSVLSESFLFFHDTEVYLLQTKLNNGHLQLFLRYLGPPKIASKLKYDVHLDSSDKILDKQNIHVNEGYFDINLDCITNVFGDISFMNCKVLITEEARSTSSDDGVVLEDDKSFNTEPIPDIIINDLKINDKENEVPVETPVNEVNLGSIFRCRKQSTMSTNRVTWYDQTDNVIEHTESREPKVTVQRSSSCATEKTRNSPKRSGSTLISIKESDLDLELRCTNCERHISNPIFVCQSRHNVCKDCYYDKKHCSQCNTEITPDRNVELEKKSDGYRYACRNKKNGCLVRYLFEDIFAHETDCIFCTYNCPLEDCGFKGAYKQMVGHLNLIHSSVKIFESSFAVFSRHNELFLVNERMGIVYCTLKCTDDKVIWTARIPGRKERKFFCELKFKGKNFKFPILLTQYGDYYMKEIPVSYMKEQRLKSKNSILTITR</sequence>
<dbReference type="RefSeq" id="XP_030750968.1">
    <property type="nucleotide sequence ID" value="XM_030895108.1"/>
</dbReference>
<dbReference type="Pfam" id="PF21361">
    <property type="entry name" value="Sina_ZnF"/>
    <property type="match status" value="1"/>
</dbReference>
<dbReference type="InterPro" id="IPR004162">
    <property type="entry name" value="SINA-like_animal"/>
</dbReference>
<dbReference type="GO" id="GO:0031624">
    <property type="term" value="F:ubiquitin conjugating enzyme binding"/>
    <property type="evidence" value="ECO:0007669"/>
    <property type="project" value="TreeGrafter"/>
</dbReference>
<evidence type="ECO:0000313" key="8">
    <source>
        <dbReference type="RefSeq" id="XP_030750968.1"/>
    </source>
</evidence>
<dbReference type="InterPro" id="IPR013010">
    <property type="entry name" value="Znf_SIAH"/>
</dbReference>
<evidence type="ECO:0000256" key="4">
    <source>
        <dbReference type="PROSITE-ProRule" id="PRU00455"/>
    </source>
</evidence>
<dbReference type="GO" id="GO:0016567">
    <property type="term" value="P:protein ubiquitination"/>
    <property type="evidence" value="ECO:0007669"/>
    <property type="project" value="UniProtKB-UniPathway"/>
</dbReference>
<dbReference type="PANTHER" id="PTHR45877">
    <property type="entry name" value="E3 UBIQUITIN-PROTEIN LIGASE SIAH2"/>
    <property type="match status" value="1"/>
</dbReference>
<dbReference type="OrthoDB" id="4788989at2759"/>
<dbReference type="SUPFAM" id="SSF49599">
    <property type="entry name" value="TRAF domain-like"/>
    <property type="match status" value="1"/>
</dbReference>
<keyword evidence="7" id="KW-1185">Reference proteome</keyword>
<proteinExistence type="predicted"/>
<dbReference type="GO" id="GO:0005737">
    <property type="term" value="C:cytoplasm"/>
    <property type="evidence" value="ECO:0007669"/>
    <property type="project" value="TreeGrafter"/>
</dbReference>
<evidence type="ECO:0000313" key="7">
    <source>
        <dbReference type="Proteomes" id="UP000504635"/>
    </source>
</evidence>
<feature type="domain" description="SIAH-type" evidence="6">
    <location>
        <begin position="319"/>
        <end position="377"/>
    </location>
</feature>
<dbReference type="GO" id="GO:0043161">
    <property type="term" value="P:proteasome-mediated ubiquitin-dependent protein catabolic process"/>
    <property type="evidence" value="ECO:0007669"/>
    <property type="project" value="TreeGrafter"/>
</dbReference>
<dbReference type="UniPathway" id="UPA00143"/>
<evidence type="ECO:0000256" key="2">
    <source>
        <dbReference type="ARBA" id="ARBA00022771"/>
    </source>
</evidence>
<dbReference type="Gene3D" id="3.30.40.10">
    <property type="entry name" value="Zinc/RING finger domain, C3HC4 (zinc finger)"/>
    <property type="match status" value="1"/>
</dbReference>
<gene>
    <name evidence="8" type="primary">LOC115878576</name>
</gene>